<evidence type="ECO:0000256" key="7">
    <source>
        <dbReference type="ARBA" id="ARBA00022803"/>
    </source>
</evidence>
<keyword evidence="5" id="KW-0808">Transferase</keyword>
<gene>
    <name evidence="11" type="ORF">FA10DRAFT_85102</name>
</gene>
<dbReference type="Pfam" id="PF13844">
    <property type="entry name" value="Glyco_transf_41"/>
    <property type="match status" value="2"/>
</dbReference>
<evidence type="ECO:0000313" key="12">
    <source>
        <dbReference type="Proteomes" id="UP000245768"/>
    </source>
</evidence>
<dbReference type="STRING" id="215250.A0A316YVQ5"/>
<feature type="repeat" description="TPR" evidence="8">
    <location>
        <begin position="804"/>
        <end position="837"/>
    </location>
</feature>
<dbReference type="EC" id="2.4.1.255" evidence="3"/>
<evidence type="ECO:0000256" key="9">
    <source>
        <dbReference type="SAM" id="MobiDB-lite"/>
    </source>
</evidence>
<reference evidence="11 12" key="1">
    <citation type="journal article" date="2018" name="Mol. Biol. Evol.">
        <title>Broad Genomic Sampling Reveals a Smut Pathogenic Ancestry of the Fungal Clade Ustilaginomycotina.</title>
        <authorList>
            <person name="Kijpornyongpan T."/>
            <person name="Mondo S.J."/>
            <person name="Barry K."/>
            <person name="Sandor L."/>
            <person name="Lee J."/>
            <person name="Lipzen A."/>
            <person name="Pangilinan J."/>
            <person name="LaButti K."/>
            <person name="Hainaut M."/>
            <person name="Henrissat B."/>
            <person name="Grigoriev I.V."/>
            <person name="Spatafora J.W."/>
            <person name="Aime M.C."/>
        </authorList>
    </citation>
    <scope>NUCLEOTIDE SEQUENCE [LARGE SCALE GENOMIC DNA]</scope>
    <source>
        <strain evidence="11 12">MCA 4198</strain>
    </source>
</reference>
<dbReference type="Gene3D" id="3.40.50.11380">
    <property type="match status" value="1"/>
</dbReference>
<dbReference type="PROSITE" id="PS50005">
    <property type="entry name" value="TPR"/>
    <property type="match status" value="2"/>
</dbReference>
<feature type="region of interest" description="Disordered" evidence="9">
    <location>
        <begin position="169"/>
        <end position="203"/>
    </location>
</feature>
<sequence>MQRVQLDVHPRRSRYRLAPDEYQILASAAAVATVALTTASGSGSHETASLAKDPTGSVSGQAQSFGGAAAPVAASHHRVLTSMEQEHIAGLLRAWAGLEGPQKQAEAREQLQQRQANVVLQASNGAQVIEDGGAPQQSFFPPDVARHYQSQLTAFAEGYYNELHKEAFNSSHQVPGSSQQQQQQQQWSQRSASEVTQKAAATMQQEQQQQQQQQVAPVAAQDPAVLLSTVSTTSGLDVSSPELRDQMLQYAHGLYSTGSTTETVQASEGEAAAGGEGAAQTQTKTKVKLHPTLLPLLHTLRDLHPKHKPTLLLLSCAYYSAGDLAASLMYNNEILKLDPKYVESMSNIGTTLRALNRWNEAESWWWRAIRLRPGYWDAYENLLGVLSSPQQMPLSHEQRVANERAVEQGLLPESNMQRSSEQPQMGEPRFQEALKLCDFVEAHVMAAKDESSGGDSDESRPRKVAGGGDHPVCIPSHLPVSQAWRLQNLFYAKGNLKYVLTNNGSVPAAREYQKAIEISLSSSEQSAYSLKDLVVATYVAAILTMKTTLPGTDPTTLVAEVARAIGLDVRDPTHLQAMASGKYATLSSGGLLRLVRDSGDIIVKFLLRIGKGQLPTLMLLPELAIRLREILFAETEGQLPALALNAHLQGAKSPVGFQQASQTTSTILLTLAKLYQDATAVAPAAASGTQGGPLTLGGIPPSLSLMFPLYYLSISLNPSASTANNVGILLSSLPLISQVAAPNGQRQTVNGQALAMQYYTHGLNLDRKHPHLYTNLGSLFKDLGKLNEAIQMYEKAVEYSPNFDVALANLGNAIKDQGRQHDAIQYYRRAVQVNPRFPEALCGLVNSLLAVCDWREVYPDKEAGWSGWMSDVKDLVQRQLDDGTHYGAGTLAAEGTPFDWAKLVAAATGDTRPSTVDSLIRRFQTFYQTLDRQTLKINEGSFVIRLIERLLRRSQRRWYLDRFGNMIRQQQQQQHNQSSMPIDPTSEDVRLYPRVPIPSCLVTPTVPTVLPFHTFTLKIPPRHIRLISHRNALRISQTTLTQMWLPAHVYPPPPPPSPKLRVGYVSSDFNNHPLAHLMQSVFGFHDLSRFDVFLYATTASDQSPYRQKIESEAQHFVDVSTWTNQAIINRILEDGIHILMNLNGYTKGAKNEVFAARPCPVQMEFMGFAGGMASGWTDWIVADPIVCPPDQTSVDQWRAKRRFQHTLPRPTDFGGDLDPEEPGDEWVYTERFIYMPHSYFVNDHAQGFREPQERRAIDGHLIKPGEMSDEEAWAEEEERRWKARKELWPNLPDDFVIFSDFNQLYKFEPELFKLWLRILKRVPRSILWLLRFPAAGEAHVLRSAKEWAGEEVASRVIFTEVAPKGVHIHRGRIADLFLDSLECNAHTTSADILWSGTPVLTWPKHRYKMASRVAASIVNATGLGERLIVDSEQAYEERAVELASGLAYTYVDGQGRALEPVQALGKITAEAFKFNAASSSAQPHSAQQPQGQQSQGTANLDADRHSAMAPANVGQAAAVSSKSTAAEDLGRDSVELVHQGEPQGPPGATTRRGHGELSELRKMLFLTRDKNPLFDTRGWTRALERGYEEAWKRFVEGTDVEDSPEWEALPEDAPEKRSGHIWLTASDAGRDDFYATKKVL</sequence>
<evidence type="ECO:0000256" key="4">
    <source>
        <dbReference type="ARBA" id="ARBA00022676"/>
    </source>
</evidence>
<keyword evidence="12" id="KW-1185">Reference proteome</keyword>
<dbReference type="Pfam" id="PF13414">
    <property type="entry name" value="TPR_11"/>
    <property type="match status" value="1"/>
</dbReference>
<dbReference type="PANTHER" id="PTHR44998">
    <property type="match status" value="1"/>
</dbReference>
<dbReference type="SMART" id="SM00028">
    <property type="entry name" value="TPR"/>
    <property type="match status" value="4"/>
</dbReference>
<organism evidence="11 12">
    <name type="scientific">Acaromyces ingoldii</name>
    <dbReference type="NCBI Taxonomy" id="215250"/>
    <lineage>
        <taxon>Eukaryota</taxon>
        <taxon>Fungi</taxon>
        <taxon>Dikarya</taxon>
        <taxon>Basidiomycota</taxon>
        <taxon>Ustilaginomycotina</taxon>
        <taxon>Exobasidiomycetes</taxon>
        <taxon>Exobasidiales</taxon>
        <taxon>Cryptobasidiaceae</taxon>
        <taxon>Acaromyces</taxon>
    </lineage>
</organism>
<evidence type="ECO:0000256" key="5">
    <source>
        <dbReference type="ARBA" id="ARBA00022679"/>
    </source>
</evidence>
<dbReference type="SUPFAM" id="SSF48452">
    <property type="entry name" value="TPR-like"/>
    <property type="match status" value="1"/>
</dbReference>
<dbReference type="OrthoDB" id="421121at2759"/>
<feature type="repeat" description="TPR" evidence="8">
    <location>
        <begin position="770"/>
        <end position="803"/>
    </location>
</feature>
<dbReference type="EMBL" id="KZ819635">
    <property type="protein sequence ID" value="PWN92133.1"/>
    <property type="molecule type" value="Genomic_DNA"/>
</dbReference>
<evidence type="ECO:0000256" key="8">
    <source>
        <dbReference type="PROSITE-ProRule" id="PRU00339"/>
    </source>
</evidence>
<dbReference type="PANTHER" id="PTHR44998:SF1">
    <property type="entry name" value="UDP-N-ACETYLGLUCOSAMINE--PEPTIDE N-ACETYLGLUCOSAMINYLTRANSFERASE 110 KDA SUBUNIT"/>
    <property type="match status" value="1"/>
</dbReference>
<comment type="pathway">
    <text evidence="1">Protein modification; protein glycosylation.</text>
</comment>
<evidence type="ECO:0000256" key="1">
    <source>
        <dbReference type="ARBA" id="ARBA00004922"/>
    </source>
</evidence>
<feature type="compositionally biased region" description="Basic and acidic residues" evidence="9">
    <location>
        <begin position="448"/>
        <end position="461"/>
    </location>
</feature>
<dbReference type="RefSeq" id="XP_025379331.1">
    <property type="nucleotide sequence ID" value="XM_025525741.1"/>
</dbReference>
<keyword evidence="6" id="KW-0677">Repeat</keyword>
<evidence type="ECO:0000256" key="2">
    <source>
        <dbReference type="ARBA" id="ARBA00005386"/>
    </source>
</evidence>
<keyword evidence="4" id="KW-0328">Glycosyltransferase</keyword>
<feature type="domain" description="O-GlcNAc transferase C-terminal" evidence="10">
    <location>
        <begin position="1290"/>
        <end position="1446"/>
    </location>
</feature>
<dbReference type="InterPro" id="IPR019734">
    <property type="entry name" value="TPR_rpt"/>
</dbReference>
<dbReference type="Gene3D" id="3.40.50.2000">
    <property type="entry name" value="Glycogen Phosphorylase B"/>
    <property type="match status" value="1"/>
</dbReference>
<name>A0A316YVQ5_9BASI</name>
<keyword evidence="7 8" id="KW-0802">TPR repeat</keyword>
<dbReference type="GO" id="GO:0006493">
    <property type="term" value="P:protein O-linked glycosylation"/>
    <property type="evidence" value="ECO:0007669"/>
    <property type="project" value="TreeGrafter"/>
</dbReference>
<evidence type="ECO:0000256" key="6">
    <source>
        <dbReference type="ARBA" id="ARBA00022737"/>
    </source>
</evidence>
<dbReference type="Proteomes" id="UP000245768">
    <property type="component" value="Unassembled WGS sequence"/>
</dbReference>
<feature type="region of interest" description="Disordered" evidence="9">
    <location>
        <begin position="41"/>
        <end position="63"/>
    </location>
</feature>
<dbReference type="GO" id="GO:0097363">
    <property type="term" value="F:protein O-acetylglucosaminyltransferase activity"/>
    <property type="evidence" value="ECO:0007669"/>
    <property type="project" value="UniProtKB-EC"/>
</dbReference>
<proteinExistence type="inferred from homology"/>
<evidence type="ECO:0000256" key="3">
    <source>
        <dbReference type="ARBA" id="ARBA00011970"/>
    </source>
</evidence>
<evidence type="ECO:0000313" key="11">
    <source>
        <dbReference type="EMBL" id="PWN92133.1"/>
    </source>
</evidence>
<feature type="domain" description="O-GlcNAc transferase C-terminal" evidence="10">
    <location>
        <begin position="1006"/>
        <end position="1192"/>
    </location>
</feature>
<feature type="compositionally biased region" description="Low complexity" evidence="9">
    <location>
        <begin position="170"/>
        <end position="203"/>
    </location>
</feature>
<protein>
    <recommendedName>
        <fullName evidence="3">protein O-GlcNAc transferase</fullName>
        <ecNumber evidence="3">2.4.1.255</ecNumber>
    </recommendedName>
</protein>
<feature type="compositionally biased region" description="Low complexity" evidence="9">
    <location>
        <begin position="1478"/>
        <end position="1498"/>
    </location>
</feature>
<dbReference type="Gene3D" id="1.25.40.10">
    <property type="entry name" value="Tetratricopeptide repeat domain"/>
    <property type="match status" value="3"/>
</dbReference>
<dbReference type="GeneID" id="37047657"/>
<evidence type="ECO:0000259" key="10">
    <source>
        <dbReference type="Pfam" id="PF13844"/>
    </source>
</evidence>
<feature type="region of interest" description="Disordered" evidence="9">
    <location>
        <begin position="261"/>
        <end position="284"/>
    </location>
</feature>
<dbReference type="InterPro" id="IPR011990">
    <property type="entry name" value="TPR-like_helical_dom_sf"/>
</dbReference>
<feature type="region of interest" description="Disordered" evidence="9">
    <location>
        <begin position="448"/>
        <end position="468"/>
    </location>
</feature>
<dbReference type="InterPro" id="IPR029489">
    <property type="entry name" value="OGT/SEC/SPY_C"/>
</dbReference>
<dbReference type="PROSITE" id="PS50293">
    <property type="entry name" value="TPR_REGION"/>
    <property type="match status" value="1"/>
</dbReference>
<dbReference type="InParanoid" id="A0A316YVQ5"/>
<accession>A0A316YVQ5</accession>
<feature type="region of interest" description="Disordered" evidence="9">
    <location>
        <begin position="1478"/>
        <end position="1501"/>
    </location>
</feature>
<dbReference type="Pfam" id="PF13374">
    <property type="entry name" value="TPR_10"/>
    <property type="match status" value="1"/>
</dbReference>
<comment type="similarity">
    <text evidence="2">Belongs to the glycosyltransferase 41 family. O-GlcNAc transferase subfamily.</text>
</comment>